<dbReference type="OrthoDB" id="10485543at2759"/>
<protein>
    <submittedName>
        <fullName evidence="4">Uncharacterized protein LOC108808326</fullName>
    </submittedName>
</protein>
<evidence type="ECO:0000313" key="3">
    <source>
        <dbReference type="Proteomes" id="UP000504610"/>
    </source>
</evidence>
<dbReference type="KEGG" id="rsz:108808326"/>
<name>A0A9W3BVK3_RAPSA</name>
<dbReference type="RefSeq" id="XP_056843301.1">
    <property type="nucleotide sequence ID" value="XM_056987321.1"/>
</dbReference>
<dbReference type="PANTHER" id="PTHR16263">
    <property type="entry name" value="TETRATRICOPEPTIDE REPEAT PROTEIN 38"/>
    <property type="match status" value="1"/>
</dbReference>
<dbReference type="PANTHER" id="PTHR16263:SF4">
    <property type="entry name" value="TETRATRICOPEPTIDE REPEAT PROTEIN 38"/>
    <property type="match status" value="1"/>
</dbReference>
<accession>A0A9W3BVK3</accession>
<proteinExistence type="predicted"/>
<keyword evidence="2" id="KW-0802">TPR repeat</keyword>
<dbReference type="AlphaFoldDB" id="A0A9W3BVK3"/>
<evidence type="ECO:0000313" key="4">
    <source>
        <dbReference type="RefSeq" id="XP_056843301.1"/>
    </source>
</evidence>
<gene>
    <name evidence="4" type="primary">LOC108808326</name>
</gene>
<dbReference type="GeneID" id="108808326"/>
<evidence type="ECO:0000256" key="2">
    <source>
        <dbReference type="ARBA" id="ARBA00022803"/>
    </source>
</evidence>
<sequence length="254" mass="28894">MNGLVHYEKVSQRFSILEESRDSVSLHMGRPDLPLPLFEKILPENQEQDYVFGMLAFPLLDLGHLAEAEKAARKGNEINKTTFGRISARDAQLHGIVALPSDKSETSSGNIIKDTQTFATFQLGIHINWWHVTVCYLVGGYLISEVQEIYDNQAMWYQEWLFDITTIWLLSKVGNISRAHVLLEGLKSRTCNMSKKIQKLMGKAIQQSSTIEEHKTERWCSFLVAFAEKRYINAIYTGAVVATCEKTKVLESSY</sequence>
<keyword evidence="3" id="KW-1185">Reference proteome</keyword>
<organism evidence="3 4">
    <name type="scientific">Raphanus sativus</name>
    <name type="common">Radish</name>
    <name type="synonym">Raphanus raphanistrum var. sativus</name>
    <dbReference type="NCBI Taxonomy" id="3726"/>
    <lineage>
        <taxon>Eukaryota</taxon>
        <taxon>Viridiplantae</taxon>
        <taxon>Streptophyta</taxon>
        <taxon>Embryophyta</taxon>
        <taxon>Tracheophyta</taxon>
        <taxon>Spermatophyta</taxon>
        <taxon>Magnoliopsida</taxon>
        <taxon>eudicotyledons</taxon>
        <taxon>Gunneridae</taxon>
        <taxon>Pentapetalae</taxon>
        <taxon>rosids</taxon>
        <taxon>malvids</taxon>
        <taxon>Brassicales</taxon>
        <taxon>Brassicaceae</taxon>
        <taxon>Brassiceae</taxon>
        <taxon>Raphanus</taxon>
    </lineage>
</organism>
<evidence type="ECO:0000256" key="1">
    <source>
        <dbReference type="ARBA" id="ARBA00022737"/>
    </source>
</evidence>
<reference evidence="4" key="2">
    <citation type="submission" date="2025-08" db="UniProtKB">
        <authorList>
            <consortium name="RefSeq"/>
        </authorList>
    </citation>
    <scope>IDENTIFICATION</scope>
    <source>
        <tissue evidence="4">Leaf</tissue>
    </source>
</reference>
<keyword evidence="1" id="KW-0677">Repeat</keyword>
<reference evidence="3" key="1">
    <citation type="journal article" date="2019" name="Database">
        <title>The radish genome database (RadishGD): an integrated information resource for radish genomics.</title>
        <authorList>
            <person name="Yu H.J."/>
            <person name="Baek S."/>
            <person name="Lee Y.J."/>
            <person name="Cho A."/>
            <person name="Mun J.H."/>
        </authorList>
    </citation>
    <scope>NUCLEOTIDE SEQUENCE [LARGE SCALE GENOMIC DNA]</scope>
    <source>
        <strain evidence="3">cv. WK10039</strain>
    </source>
</reference>
<dbReference type="InterPro" id="IPR033891">
    <property type="entry name" value="TTC38"/>
</dbReference>
<dbReference type="Proteomes" id="UP000504610">
    <property type="component" value="Chromosome 6"/>
</dbReference>